<keyword evidence="1" id="KW-1133">Transmembrane helix</keyword>
<evidence type="ECO:0000256" key="1">
    <source>
        <dbReference type="SAM" id="Phobius"/>
    </source>
</evidence>
<dbReference type="Proteomes" id="UP001211907">
    <property type="component" value="Unassembled WGS sequence"/>
</dbReference>
<organism evidence="3 4">
    <name type="scientific">Physocladia obscura</name>
    <dbReference type="NCBI Taxonomy" id="109957"/>
    <lineage>
        <taxon>Eukaryota</taxon>
        <taxon>Fungi</taxon>
        <taxon>Fungi incertae sedis</taxon>
        <taxon>Chytridiomycota</taxon>
        <taxon>Chytridiomycota incertae sedis</taxon>
        <taxon>Chytridiomycetes</taxon>
        <taxon>Chytridiales</taxon>
        <taxon>Chytriomycetaceae</taxon>
        <taxon>Physocladia</taxon>
    </lineage>
</organism>
<evidence type="ECO:0000313" key="4">
    <source>
        <dbReference type="Proteomes" id="UP001211907"/>
    </source>
</evidence>
<proteinExistence type="predicted"/>
<evidence type="ECO:0000313" key="3">
    <source>
        <dbReference type="EMBL" id="KAJ3120656.1"/>
    </source>
</evidence>
<evidence type="ECO:0000256" key="2">
    <source>
        <dbReference type="SAM" id="SignalP"/>
    </source>
</evidence>
<reference evidence="3" key="1">
    <citation type="submission" date="2020-05" db="EMBL/GenBank/DDBJ databases">
        <title>Phylogenomic resolution of chytrid fungi.</title>
        <authorList>
            <person name="Stajich J.E."/>
            <person name="Amses K."/>
            <person name="Simmons R."/>
            <person name="Seto K."/>
            <person name="Myers J."/>
            <person name="Bonds A."/>
            <person name="Quandt C.A."/>
            <person name="Barry K."/>
            <person name="Liu P."/>
            <person name="Grigoriev I."/>
            <person name="Longcore J.E."/>
            <person name="James T.Y."/>
        </authorList>
    </citation>
    <scope>NUCLEOTIDE SEQUENCE</scope>
    <source>
        <strain evidence="3">JEL0513</strain>
    </source>
</reference>
<gene>
    <name evidence="3" type="ORF">HK100_012701</name>
</gene>
<dbReference type="AlphaFoldDB" id="A0AAD5SZF7"/>
<keyword evidence="1" id="KW-0812">Transmembrane</keyword>
<comment type="caution">
    <text evidence="3">The sequence shown here is derived from an EMBL/GenBank/DDBJ whole genome shotgun (WGS) entry which is preliminary data.</text>
</comment>
<feature type="signal peptide" evidence="2">
    <location>
        <begin position="1"/>
        <end position="22"/>
    </location>
</feature>
<protein>
    <submittedName>
        <fullName evidence="3">Uncharacterized protein</fullName>
    </submittedName>
</protein>
<feature type="chain" id="PRO_5042293024" evidence="2">
    <location>
        <begin position="23"/>
        <end position="156"/>
    </location>
</feature>
<accession>A0AAD5SZF7</accession>
<feature type="transmembrane region" description="Helical" evidence="1">
    <location>
        <begin position="51"/>
        <end position="73"/>
    </location>
</feature>
<dbReference type="EMBL" id="JADGJH010000946">
    <property type="protein sequence ID" value="KAJ3120656.1"/>
    <property type="molecule type" value="Genomic_DNA"/>
</dbReference>
<name>A0AAD5SZF7_9FUNG</name>
<sequence length="156" mass="16145">MFFSVHVSVIAIFAVLLQIGFAQIITSDGSVTASAAPVVQASAPTLSPEDPLSIISVIAGVAIPGIIGVVYTVSSWAAAANPCINNCLNQVPPNNTKLIQTCTTACSGSVLIAALIHSCDEVQNSYSTTGTPQPAASSARSETWFFIDVLYFILAL</sequence>
<keyword evidence="2" id="KW-0732">Signal</keyword>
<keyword evidence="4" id="KW-1185">Reference proteome</keyword>
<keyword evidence="1" id="KW-0472">Membrane</keyword>